<name>A0ABQ5BBR7_9ASTR</name>
<proteinExistence type="predicted"/>
<keyword evidence="2" id="KW-1185">Reference proteome</keyword>
<dbReference type="EMBL" id="BQNB010013110">
    <property type="protein sequence ID" value="GJT11963.1"/>
    <property type="molecule type" value="Genomic_DNA"/>
</dbReference>
<evidence type="ECO:0000313" key="2">
    <source>
        <dbReference type="Proteomes" id="UP001151760"/>
    </source>
</evidence>
<evidence type="ECO:0000313" key="1">
    <source>
        <dbReference type="EMBL" id="GJT11963.1"/>
    </source>
</evidence>
<reference evidence="1" key="1">
    <citation type="journal article" date="2022" name="Int. J. Mol. Sci.">
        <title>Draft Genome of Tanacetum Coccineum: Genomic Comparison of Closely Related Tanacetum-Family Plants.</title>
        <authorList>
            <person name="Yamashiro T."/>
            <person name="Shiraishi A."/>
            <person name="Nakayama K."/>
            <person name="Satake H."/>
        </authorList>
    </citation>
    <scope>NUCLEOTIDE SEQUENCE</scope>
</reference>
<reference evidence="1" key="2">
    <citation type="submission" date="2022-01" db="EMBL/GenBank/DDBJ databases">
        <authorList>
            <person name="Yamashiro T."/>
            <person name="Shiraishi A."/>
            <person name="Satake H."/>
            <person name="Nakayama K."/>
        </authorList>
    </citation>
    <scope>NUCLEOTIDE SEQUENCE</scope>
</reference>
<gene>
    <name evidence="1" type="ORF">Tco_0859005</name>
</gene>
<dbReference type="Proteomes" id="UP001151760">
    <property type="component" value="Unassembled WGS sequence"/>
</dbReference>
<organism evidence="1 2">
    <name type="scientific">Tanacetum coccineum</name>
    <dbReference type="NCBI Taxonomy" id="301880"/>
    <lineage>
        <taxon>Eukaryota</taxon>
        <taxon>Viridiplantae</taxon>
        <taxon>Streptophyta</taxon>
        <taxon>Embryophyta</taxon>
        <taxon>Tracheophyta</taxon>
        <taxon>Spermatophyta</taxon>
        <taxon>Magnoliopsida</taxon>
        <taxon>eudicotyledons</taxon>
        <taxon>Gunneridae</taxon>
        <taxon>Pentapetalae</taxon>
        <taxon>asterids</taxon>
        <taxon>campanulids</taxon>
        <taxon>Asterales</taxon>
        <taxon>Asteraceae</taxon>
        <taxon>Asteroideae</taxon>
        <taxon>Anthemideae</taxon>
        <taxon>Anthemidinae</taxon>
        <taxon>Tanacetum</taxon>
    </lineage>
</organism>
<protein>
    <submittedName>
        <fullName evidence="1">Uncharacterized protein</fullName>
    </submittedName>
</protein>
<comment type="caution">
    <text evidence="1">The sequence shown here is derived from an EMBL/GenBank/DDBJ whole genome shotgun (WGS) entry which is preliminary data.</text>
</comment>
<accession>A0ABQ5BBR7</accession>
<sequence>MSPAAESIILSDVGVGFPHIPNDDERGPSFGDGNVMASSCIDSSPRVNEVATFATQTNNGDEPQTLRKSSRVSNLPSKFTDFILPSNKKYGIEKHVNYSKLSTINFFFATKFNKSVKPKSYDEAA</sequence>